<sequence length="250" mass="27515">MSHATPAHRLAPSALNCLRRLPAELRVHIYSLVLPSTYHQQFRIDREREWINEGVDQHARPIGLLYTNKIIRVEAMPAMSKSQICRIDLDIDALTVSMPWQDKVLGVSMALPPCRGIEITVHIPARRSALALFHVRQNAAILVRWLVAQKAHISSVSARLDGESAGAWKPTYNDVAMLLGPLGGMHGIETPRVACISSFKPGGTARLASQQCQAIESAMRKEDGHSSSAQAFALQQLLIDIRLQAGPISQ</sequence>
<protein>
    <submittedName>
        <fullName evidence="1">Uncharacterized protein</fullName>
    </submittedName>
</protein>
<dbReference type="Proteomes" id="UP001274830">
    <property type="component" value="Unassembled WGS sequence"/>
</dbReference>
<organism evidence="1 2">
    <name type="scientific">Recurvomyces mirabilis</name>
    <dbReference type="NCBI Taxonomy" id="574656"/>
    <lineage>
        <taxon>Eukaryota</taxon>
        <taxon>Fungi</taxon>
        <taxon>Dikarya</taxon>
        <taxon>Ascomycota</taxon>
        <taxon>Pezizomycotina</taxon>
        <taxon>Dothideomycetes</taxon>
        <taxon>Dothideomycetidae</taxon>
        <taxon>Mycosphaerellales</taxon>
        <taxon>Teratosphaeriaceae</taxon>
        <taxon>Recurvomyces</taxon>
    </lineage>
</organism>
<evidence type="ECO:0000313" key="2">
    <source>
        <dbReference type="Proteomes" id="UP001274830"/>
    </source>
</evidence>
<gene>
    <name evidence="1" type="ORF">LTR78_002129</name>
</gene>
<keyword evidence="2" id="KW-1185">Reference proteome</keyword>
<name>A0AAE1C4L5_9PEZI</name>
<proteinExistence type="predicted"/>
<dbReference type="AlphaFoldDB" id="A0AAE1C4L5"/>
<accession>A0AAE1C4L5</accession>
<evidence type="ECO:0000313" key="1">
    <source>
        <dbReference type="EMBL" id="KAK3678034.1"/>
    </source>
</evidence>
<comment type="caution">
    <text evidence="1">The sequence shown here is derived from an EMBL/GenBank/DDBJ whole genome shotgun (WGS) entry which is preliminary data.</text>
</comment>
<dbReference type="EMBL" id="JAUTXT010000005">
    <property type="protein sequence ID" value="KAK3678034.1"/>
    <property type="molecule type" value="Genomic_DNA"/>
</dbReference>
<reference evidence="1" key="1">
    <citation type="submission" date="2023-07" db="EMBL/GenBank/DDBJ databases">
        <title>Black Yeasts Isolated from many extreme environments.</title>
        <authorList>
            <person name="Coleine C."/>
            <person name="Stajich J.E."/>
            <person name="Selbmann L."/>
        </authorList>
    </citation>
    <scope>NUCLEOTIDE SEQUENCE</scope>
    <source>
        <strain evidence="1">CCFEE 5485</strain>
    </source>
</reference>